<dbReference type="Pfam" id="PF12840">
    <property type="entry name" value="HTH_20"/>
    <property type="match status" value="1"/>
</dbReference>
<dbReference type="PROSITE" id="PS50987">
    <property type="entry name" value="HTH_ARSR_2"/>
    <property type="match status" value="1"/>
</dbReference>
<keyword evidence="6" id="KW-1185">Reference proteome</keyword>
<proteinExistence type="predicted"/>
<keyword evidence="1" id="KW-0805">Transcription regulation</keyword>
<dbReference type="PRINTS" id="PR00778">
    <property type="entry name" value="HTHARSR"/>
</dbReference>
<dbReference type="STRING" id="680026.AB733_23410"/>
<reference evidence="5 6" key="1">
    <citation type="submission" date="2018-01" db="EMBL/GenBank/DDBJ databases">
        <title>Whole genome sequencing of Histamine producing bacteria.</title>
        <authorList>
            <person name="Butler K."/>
        </authorList>
    </citation>
    <scope>NUCLEOTIDE SEQUENCE [LARGE SCALE GENOMIC DNA]</scope>
    <source>
        <strain evidence="5 6">DSM 24669</strain>
    </source>
</reference>
<gene>
    <name evidence="5" type="ORF">C9I94_18485</name>
</gene>
<feature type="domain" description="HTH arsR-type" evidence="4">
    <location>
        <begin position="1"/>
        <end position="95"/>
    </location>
</feature>
<evidence type="ECO:0000256" key="2">
    <source>
        <dbReference type="ARBA" id="ARBA00023125"/>
    </source>
</evidence>
<keyword evidence="2" id="KW-0238">DNA-binding</keyword>
<keyword evidence="3" id="KW-0804">Transcription</keyword>
<dbReference type="PANTHER" id="PTHR43132:SF2">
    <property type="entry name" value="ARSENICAL RESISTANCE OPERON REPRESSOR ARSR-RELATED"/>
    <property type="match status" value="1"/>
</dbReference>
<evidence type="ECO:0000256" key="1">
    <source>
        <dbReference type="ARBA" id="ARBA00023015"/>
    </source>
</evidence>
<evidence type="ECO:0000313" key="5">
    <source>
        <dbReference type="EMBL" id="PSW22771.1"/>
    </source>
</evidence>
<sequence>MNRDNATKIFESLSSGVRLDAWRLLVKAGSKGLVAGEMATEMGVAPNSLSFHLKAMFHAGLVTVTKEGRFQRYRADIPLMLDLIAYMTEECCESEDNTACSPPSANSICPSCDQTYAQDKHTE</sequence>
<protein>
    <submittedName>
        <fullName evidence="5">ArsR family transcriptional regulator</fullName>
    </submittedName>
</protein>
<dbReference type="Proteomes" id="UP000240481">
    <property type="component" value="Unassembled WGS sequence"/>
</dbReference>
<dbReference type="InterPro" id="IPR036390">
    <property type="entry name" value="WH_DNA-bd_sf"/>
</dbReference>
<dbReference type="EMBL" id="PYLZ01000011">
    <property type="protein sequence ID" value="PSW22771.1"/>
    <property type="molecule type" value="Genomic_DNA"/>
</dbReference>
<accession>A0A0J8V5K3</accession>
<organism evidence="5 6">
    <name type="scientific">Photobacterium swingsii</name>
    <dbReference type="NCBI Taxonomy" id="680026"/>
    <lineage>
        <taxon>Bacteria</taxon>
        <taxon>Pseudomonadati</taxon>
        <taxon>Pseudomonadota</taxon>
        <taxon>Gammaproteobacteria</taxon>
        <taxon>Vibrionales</taxon>
        <taxon>Vibrionaceae</taxon>
        <taxon>Photobacterium</taxon>
    </lineage>
</organism>
<dbReference type="AlphaFoldDB" id="A0A0J8V5K3"/>
<dbReference type="SUPFAM" id="SSF46785">
    <property type="entry name" value="Winged helix' DNA-binding domain"/>
    <property type="match status" value="1"/>
</dbReference>
<dbReference type="CDD" id="cd00090">
    <property type="entry name" value="HTH_ARSR"/>
    <property type="match status" value="1"/>
</dbReference>
<dbReference type="RefSeq" id="WP_048900967.1">
    <property type="nucleotide sequence ID" value="NZ_AP024853.1"/>
</dbReference>
<dbReference type="InterPro" id="IPR051011">
    <property type="entry name" value="Metal_resp_trans_reg"/>
</dbReference>
<dbReference type="OrthoDB" id="5297460at2"/>
<dbReference type="InterPro" id="IPR011991">
    <property type="entry name" value="ArsR-like_HTH"/>
</dbReference>
<dbReference type="GO" id="GO:0003700">
    <property type="term" value="F:DNA-binding transcription factor activity"/>
    <property type="evidence" value="ECO:0007669"/>
    <property type="project" value="InterPro"/>
</dbReference>
<dbReference type="PANTHER" id="PTHR43132">
    <property type="entry name" value="ARSENICAL RESISTANCE OPERON REPRESSOR ARSR-RELATED"/>
    <property type="match status" value="1"/>
</dbReference>
<dbReference type="InterPro" id="IPR036388">
    <property type="entry name" value="WH-like_DNA-bd_sf"/>
</dbReference>
<evidence type="ECO:0000256" key="3">
    <source>
        <dbReference type="ARBA" id="ARBA00023163"/>
    </source>
</evidence>
<dbReference type="Gene3D" id="1.10.10.10">
    <property type="entry name" value="Winged helix-like DNA-binding domain superfamily/Winged helix DNA-binding domain"/>
    <property type="match status" value="1"/>
</dbReference>
<comment type="caution">
    <text evidence="5">The sequence shown here is derived from an EMBL/GenBank/DDBJ whole genome shotgun (WGS) entry which is preliminary data.</text>
</comment>
<dbReference type="SMART" id="SM00418">
    <property type="entry name" value="HTH_ARSR"/>
    <property type="match status" value="1"/>
</dbReference>
<evidence type="ECO:0000313" key="6">
    <source>
        <dbReference type="Proteomes" id="UP000240481"/>
    </source>
</evidence>
<evidence type="ECO:0000259" key="4">
    <source>
        <dbReference type="PROSITE" id="PS50987"/>
    </source>
</evidence>
<dbReference type="InterPro" id="IPR001845">
    <property type="entry name" value="HTH_ArsR_DNA-bd_dom"/>
</dbReference>
<name>A0A0J8V5K3_9GAMM</name>
<dbReference type="GO" id="GO:0003677">
    <property type="term" value="F:DNA binding"/>
    <property type="evidence" value="ECO:0007669"/>
    <property type="project" value="UniProtKB-KW"/>
</dbReference>